<protein>
    <submittedName>
        <fullName evidence="1">Unnamed protein product</fullName>
    </submittedName>
</protein>
<accession>A0ACB5TDC5</accession>
<evidence type="ECO:0000313" key="1">
    <source>
        <dbReference type="EMBL" id="GME86666.1"/>
    </source>
</evidence>
<evidence type="ECO:0000313" key="2">
    <source>
        <dbReference type="Proteomes" id="UP001165064"/>
    </source>
</evidence>
<reference evidence="1" key="1">
    <citation type="submission" date="2023-04" db="EMBL/GenBank/DDBJ databases">
        <title>Ambrosiozyma monospora NBRC 10751.</title>
        <authorList>
            <person name="Ichikawa N."/>
            <person name="Sato H."/>
            <person name="Tonouchi N."/>
        </authorList>
    </citation>
    <scope>NUCLEOTIDE SEQUENCE</scope>
    <source>
        <strain evidence="1">NBRC 10751</strain>
    </source>
</reference>
<sequence>MKELNLADLLRHIGSKLTVLFSELPAAIKSLERQREDFDFSKFDGDAAGLMSAGNVGGDAFADDDEDEEHNLATKDYLQFVNQETSVGDEFGDEGYMFSEFEDDDDDNAFANTTLDNINVFKSFKDTFEGLQSHDAEKYALVVGGLTQEEQEILNNVITAASA</sequence>
<name>A0ACB5TDC5_AMBMO</name>
<proteinExistence type="predicted"/>
<dbReference type="Proteomes" id="UP001165064">
    <property type="component" value="Unassembled WGS sequence"/>
</dbReference>
<dbReference type="EMBL" id="BSXS01006956">
    <property type="protein sequence ID" value="GME86666.1"/>
    <property type="molecule type" value="Genomic_DNA"/>
</dbReference>
<keyword evidence="2" id="KW-1185">Reference proteome</keyword>
<comment type="caution">
    <text evidence="1">The sequence shown here is derived from an EMBL/GenBank/DDBJ whole genome shotgun (WGS) entry which is preliminary data.</text>
</comment>
<gene>
    <name evidence="1" type="ORF">Amon02_000805500</name>
</gene>
<organism evidence="1 2">
    <name type="scientific">Ambrosiozyma monospora</name>
    <name type="common">Yeast</name>
    <name type="synonym">Endomycopsis monosporus</name>
    <dbReference type="NCBI Taxonomy" id="43982"/>
    <lineage>
        <taxon>Eukaryota</taxon>
        <taxon>Fungi</taxon>
        <taxon>Dikarya</taxon>
        <taxon>Ascomycota</taxon>
        <taxon>Saccharomycotina</taxon>
        <taxon>Pichiomycetes</taxon>
        <taxon>Pichiales</taxon>
        <taxon>Pichiaceae</taxon>
        <taxon>Ambrosiozyma</taxon>
    </lineage>
</organism>